<evidence type="ECO:0000256" key="6">
    <source>
        <dbReference type="ARBA" id="ARBA00022917"/>
    </source>
</evidence>
<dbReference type="Gene3D" id="3.30.2320.20">
    <property type="entry name" value="Class I aminoacyl-tRNA synthetases (RS)"/>
    <property type="match status" value="1"/>
</dbReference>
<dbReference type="Gene3D" id="1.10.10.720">
    <property type="entry name" value="leucyl-tRNA synthetase"/>
    <property type="match status" value="1"/>
</dbReference>
<dbReference type="NCBIfam" id="NF008957">
    <property type="entry name" value="PRK12300.1"/>
    <property type="match status" value="1"/>
</dbReference>
<feature type="domain" description="Methionyl/Valyl/Leucyl/Isoleucyl-tRNA synthetase anticodon-binding" evidence="11">
    <location>
        <begin position="707"/>
        <end position="823"/>
    </location>
</feature>
<dbReference type="InterPro" id="IPR009008">
    <property type="entry name" value="Val/Leu/Ile-tRNA-synth_edit"/>
</dbReference>
<dbReference type="GO" id="GO:0002161">
    <property type="term" value="F:aminoacyl-tRNA deacylase activity"/>
    <property type="evidence" value="ECO:0007669"/>
    <property type="project" value="InterPro"/>
</dbReference>
<dbReference type="Pfam" id="PF08264">
    <property type="entry name" value="Anticodon_1"/>
    <property type="match status" value="1"/>
</dbReference>
<evidence type="ECO:0000256" key="2">
    <source>
        <dbReference type="ARBA" id="ARBA00013164"/>
    </source>
</evidence>
<evidence type="ECO:0000259" key="11">
    <source>
        <dbReference type="Pfam" id="PF08264"/>
    </source>
</evidence>
<keyword evidence="7 9" id="KW-0030">Aminoacyl-tRNA synthetase</keyword>
<dbReference type="InterPro" id="IPR004493">
    <property type="entry name" value="Leu-tRNA-synth_Ia_arc/euk"/>
</dbReference>
<sequence>MNENNIEFFKEIEKKWQKIWDEKNIYYSNPDKEKPKFFVTFPYPYVSGFLHIGTALSLTRLDIIARYKRLKGYNVLFPQGFHLTGSPIVAKSWRLRNGDQKIIKELKDEGVSDEDIEKLKDPAGWALYFVKKAEEDIKNLGCSIDWRREFYTTYLHPWYNKFIEWQYRKLKEKGLVITGKHPVVYDPVANIPVGDHDRPDEYAGIGPTEGYIILFRLKDEDIILSAFTLRPETLYGVTNIWINPNGKYSIYLDKESGNKYILPDTIVVKEFNAQGYKLEKIRDIDVKELIGKESINPLTNEAVPILPAEFVDIKTGTGIVMSVPSHAPYDYIGLRDLLNTEYKEIAKKCLDSMKVLFRVPGYNIPAKEIVEKMKINNQKDVQKLEDATKEVYSLEYYNGILTDIFGKYSGMKIYEAKDNIAKDFIEKNIAKIYYTLKPRFESRYGNQCIIKIIDNQWFLKYSDPEWKKLAHECIDSMNFYPDYVRQDFHQKIDWLKDWACAHNKDELGTPLPWDKSWVIESLSDSTIYMAFYTIAHLIKNIDPDKIEDDLFDYIFLNKGNGEEIIRKYGDIVKKMKEEFEYWYPVDLRSSGKDLIPNHLSFFIFHHVAIFDRKYWPRGIAINGYAVDALGRKMSKSLGNYISLRDALRKYSADILRFIIAGSANSSYDDAKIDLEKSEFVMKYLISFYNYSIENYNKYKEYEKSYIDLWFENKLNKLAKEIEDEYEKLNYMNVINKIFELDNSFEWYLKRASGKINGKVINKYIEYKAIFLYPIVPHIISEIFEKIGLDPFNVRYPENLSYTDEYEKYEKYVKSVRDDLIKLKILMNNKKFNKIKIIIASKEKYELFNELKNNKNKIDEFLNNYPNYKDIISFVKKNIYILDEFLDREKEYELLKSSIDLFKSELNVKDIIIEYEEESKESKKSRAMPYKPAIVFLE</sequence>
<dbReference type="Pfam" id="PF00133">
    <property type="entry name" value="tRNA-synt_1"/>
    <property type="match status" value="1"/>
</dbReference>
<dbReference type="Gene3D" id="1.10.730.10">
    <property type="entry name" value="Isoleucyl-tRNA Synthetase, Domain 1"/>
    <property type="match status" value="1"/>
</dbReference>
<feature type="domain" description="Aminoacyl-tRNA synthetase class Ia" evidence="10">
    <location>
        <begin position="15"/>
        <end position="664"/>
    </location>
</feature>
<dbReference type="PANTHER" id="PTHR45794">
    <property type="entry name" value="LEUCYL-TRNA SYNTHETASE"/>
    <property type="match status" value="1"/>
</dbReference>
<dbReference type="GO" id="GO:0006429">
    <property type="term" value="P:leucyl-tRNA aminoacylation"/>
    <property type="evidence" value="ECO:0007669"/>
    <property type="project" value="UniProtKB-UniRule"/>
</dbReference>
<gene>
    <name evidence="12" type="ORF">Nst1_381</name>
</gene>
<keyword evidence="6 9" id="KW-0648">Protein biosynthesis</keyword>
<comment type="similarity">
    <text evidence="1 9">Belongs to the class-I aminoacyl-tRNA synthetase family.</text>
</comment>
<dbReference type="SUPFAM" id="SSF47323">
    <property type="entry name" value="Anticodon-binding domain of a subclass of class I aminoacyl-tRNA synthetases"/>
    <property type="match status" value="1"/>
</dbReference>
<evidence type="ECO:0000256" key="4">
    <source>
        <dbReference type="ARBA" id="ARBA00022741"/>
    </source>
</evidence>
<dbReference type="AlphaFoldDB" id="R1G9X7"/>
<name>R1G9X7_NANST</name>
<organism evidence="12 13">
    <name type="scientific">Nanobsidianus stetteri</name>
    <dbReference type="NCBI Taxonomy" id="1294122"/>
    <lineage>
        <taxon>Archaea</taxon>
        <taxon>Nanobdellota</taxon>
        <taxon>Candidatus Nanoarchaeia</taxon>
        <taxon>Nanoarchaeales</taxon>
        <taxon>Nanopusillaceae</taxon>
        <taxon>Candidatus Nanobsidianus</taxon>
    </lineage>
</organism>
<keyword evidence="5 9" id="KW-0067">ATP-binding</keyword>
<evidence type="ECO:0000256" key="5">
    <source>
        <dbReference type="ARBA" id="ARBA00022840"/>
    </source>
</evidence>
<dbReference type="SUPFAM" id="SSF52374">
    <property type="entry name" value="Nucleotidylyl transferase"/>
    <property type="match status" value="1"/>
</dbReference>
<keyword evidence="13" id="KW-1185">Reference proteome</keyword>
<proteinExistence type="inferred from homology"/>
<dbReference type="InterPro" id="IPR009080">
    <property type="entry name" value="tRNAsynth_Ia_anticodon-bd"/>
</dbReference>
<evidence type="ECO:0000256" key="3">
    <source>
        <dbReference type="ARBA" id="ARBA00022598"/>
    </source>
</evidence>
<keyword evidence="4 9" id="KW-0547">Nucleotide-binding</keyword>
<dbReference type="NCBIfam" id="TIGR00395">
    <property type="entry name" value="leuS_arch"/>
    <property type="match status" value="1"/>
</dbReference>
<comment type="caution">
    <text evidence="12">The sequence shown here is derived from an EMBL/GenBank/DDBJ whole genome shotgun (WGS) entry which is preliminary data.</text>
</comment>
<dbReference type="SUPFAM" id="SSF50677">
    <property type="entry name" value="ValRS/IleRS/LeuRS editing domain"/>
    <property type="match status" value="1"/>
</dbReference>
<evidence type="ECO:0000256" key="1">
    <source>
        <dbReference type="ARBA" id="ARBA00005594"/>
    </source>
</evidence>
<dbReference type="GO" id="GO:0004823">
    <property type="term" value="F:leucine-tRNA ligase activity"/>
    <property type="evidence" value="ECO:0007669"/>
    <property type="project" value="UniProtKB-UniRule"/>
</dbReference>
<evidence type="ECO:0000256" key="9">
    <source>
        <dbReference type="RuleBase" id="RU363035"/>
    </source>
</evidence>
<dbReference type="InterPro" id="IPR001412">
    <property type="entry name" value="aa-tRNA-synth_I_CS"/>
</dbReference>
<dbReference type="InterPro" id="IPR014729">
    <property type="entry name" value="Rossmann-like_a/b/a_fold"/>
</dbReference>
<keyword evidence="3 9" id="KW-0436">Ligase</keyword>
<dbReference type="GO" id="GO:0005524">
    <property type="term" value="F:ATP binding"/>
    <property type="evidence" value="ECO:0007669"/>
    <property type="project" value="UniProtKB-KW"/>
</dbReference>
<dbReference type="EMBL" id="APJZ01000002">
    <property type="protein sequence ID" value="EOD42649.1"/>
    <property type="molecule type" value="Genomic_DNA"/>
</dbReference>
<dbReference type="PROSITE" id="PS00178">
    <property type="entry name" value="AA_TRNA_LIGASE_I"/>
    <property type="match status" value="1"/>
</dbReference>
<dbReference type="EC" id="6.1.1.4" evidence="2 8"/>
<protein>
    <recommendedName>
        <fullName evidence="2 8">Leucine--tRNA ligase</fullName>
        <ecNumber evidence="2 8">6.1.1.4</ecNumber>
    </recommendedName>
</protein>
<dbReference type="Gene3D" id="3.90.740.10">
    <property type="entry name" value="Valyl/Leucyl/Isoleucyl-tRNA synthetase, editing domain"/>
    <property type="match status" value="1"/>
</dbReference>
<reference evidence="12 13" key="1">
    <citation type="submission" date="2013-02" db="EMBL/GenBank/DDBJ databases">
        <title>Insights into archaeal evolution and symbiosis from the genomes of a Nanoarchaeon and its crenarchaeal host from Yellowstone National Park.</title>
        <authorList>
            <person name="Podar M."/>
            <person name="Makarova K.S."/>
            <person name="Graham D.E."/>
            <person name="Wolf Y.I."/>
            <person name="Koonin E.V."/>
            <person name="Reysenbach A.-L."/>
        </authorList>
    </citation>
    <scope>NUCLEOTIDE SEQUENCE [LARGE SCALE GENOMIC DNA]</scope>
</reference>
<dbReference type="PATRIC" id="fig|1294122.7.peg.367"/>
<dbReference type="InterPro" id="IPR002300">
    <property type="entry name" value="aa-tRNA-synth_Ia"/>
</dbReference>
<evidence type="ECO:0000313" key="13">
    <source>
        <dbReference type="Proteomes" id="UP000053279"/>
    </source>
</evidence>
<evidence type="ECO:0000256" key="7">
    <source>
        <dbReference type="ARBA" id="ARBA00023146"/>
    </source>
</evidence>
<dbReference type="PANTHER" id="PTHR45794:SF1">
    <property type="entry name" value="LEUCINE--TRNA LIGASE, CYTOPLASMIC"/>
    <property type="match status" value="1"/>
</dbReference>
<dbReference type="Gene3D" id="3.40.50.620">
    <property type="entry name" value="HUPs"/>
    <property type="match status" value="1"/>
</dbReference>
<accession>R1G9X7</accession>
<dbReference type="InterPro" id="IPR013155">
    <property type="entry name" value="M/V/L/I-tRNA-synth_anticd-bd"/>
</dbReference>
<evidence type="ECO:0000313" key="12">
    <source>
        <dbReference type="EMBL" id="EOD42649.1"/>
    </source>
</evidence>
<dbReference type="Proteomes" id="UP000053279">
    <property type="component" value="Unassembled WGS sequence"/>
</dbReference>
<evidence type="ECO:0000256" key="8">
    <source>
        <dbReference type="NCBIfam" id="TIGR00395"/>
    </source>
</evidence>
<evidence type="ECO:0000259" key="10">
    <source>
        <dbReference type="Pfam" id="PF00133"/>
    </source>
</evidence>